<dbReference type="GO" id="GO:0001784">
    <property type="term" value="F:phosphotyrosine residue binding"/>
    <property type="evidence" value="ECO:0007669"/>
    <property type="project" value="TreeGrafter"/>
</dbReference>
<dbReference type="Proteomes" id="UP000215902">
    <property type="component" value="Unassembled WGS sequence"/>
</dbReference>
<accession>A0A267FKB7</accession>
<proteinExistence type="predicted"/>
<feature type="region of interest" description="Disordered" evidence="3">
    <location>
        <begin position="1"/>
        <end position="109"/>
    </location>
</feature>
<feature type="compositionally biased region" description="Low complexity" evidence="3">
    <location>
        <begin position="50"/>
        <end position="71"/>
    </location>
</feature>
<dbReference type="SMART" id="SM00252">
    <property type="entry name" value="SH2"/>
    <property type="match status" value="1"/>
</dbReference>
<evidence type="ECO:0000313" key="6">
    <source>
        <dbReference type="Proteomes" id="UP000215902"/>
    </source>
</evidence>
<feature type="compositionally biased region" description="Low complexity" evidence="3">
    <location>
        <begin position="398"/>
        <end position="415"/>
    </location>
</feature>
<feature type="region of interest" description="Disordered" evidence="3">
    <location>
        <begin position="345"/>
        <end position="418"/>
    </location>
</feature>
<sequence length="542" mass="56658">MYNSPVLAWTHAAPGSSQQQSQQHPASVQPRQVSVDEEYSQPSDAQGYMPAAASSRPKQQQQQPAFQVVPAESFYSEPTPAPTAPPSAAIGFRPIQPAGVSGGSAAAKPQPAKVPALSVLNHHPASPFEPVQQRVKPGPLSGAARPSTIISAQPLAAERLPSSTGSAVAAAASAPTSSALAPTATGGSLYGDTADSSYEEAWDIRMQKRGITLGGRPLAPAAAAPAAAAGAAPQAAAPGEPDYDYAYGSGGGELRHAMQRSLSLQDHQGGGDARPAVPARSVAATAAAGHPPVLQERRSDEDRVSIGSYDEPWEGGGAAAAAVGRAFLPVETHRTAAQTVQKPVVPGFPIAVPPPVPPHKTQQQHQQHQSGSPPVRLRSTVAASGIRQSQPAQLVRQESGPAAAASGASSSSSEPLIDSNLSLSDQPWFYEIGVNRQSAESLLKAYPEGAFLVRTCESDTGQYSLSLRGRIESQFLHMKIERNKAGQFVLGQYSQPFQSVPLMIRHYTSNILPIKGADQMILKMPVVRAGRRPQPTGNNHYV</sequence>
<dbReference type="Pfam" id="PF00017">
    <property type="entry name" value="SH2"/>
    <property type="match status" value="1"/>
</dbReference>
<dbReference type="InterPro" id="IPR051846">
    <property type="entry name" value="SH2_domain_adapters"/>
</dbReference>
<dbReference type="InterPro" id="IPR036860">
    <property type="entry name" value="SH2_dom_sf"/>
</dbReference>
<name>A0A267FKB7_9PLAT</name>
<dbReference type="SUPFAM" id="SSF55550">
    <property type="entry name" value="SH2 domain"/>
    <property type="match status" value="1"/>
</dbReference>
<dbReference type="AlphaFoldDB" id="A0A267FKB7"/>
<feature type="domain" description="SH2" evidence="4">
    <location>
        <begin position="428"/>
        <end position="526"/>
    </location>
</feature>
<dbReference type="EMBL" id="NIVC01000967">
    <property type="protein sequence ID" value="PAA74228.1"/>
    <property type="molecule type" value="Genomic_DNA"/>
</dbReference>
<dbReference type="PANTHER" id="PTHR15127:SF32">
    <property type="entry name" value="HEAVYWEIGHT, ISOFORM A"/>
    <property type="match status" value="1"/>
</dbReference>
<evidence type="ECO:0000256" key="1">
    <source>
        <dbReference type="ARBA" id="ARBA00022999"/>
    </source>
</evidence>
<dbReference type="STRING" id="282301.A0A267FKB7"/>
<dbReference type="PROSITE" id="PS50001">
    <property type="entry name" value="SH2"/>
    <property type="match status" value="1"/>
</dbReference>
<reference evidence="5 6" key="1">
    <citation type="submission" date="2017-06" db="EMBL/GenBank/DDBJ databases">
        <title>A platform for efficient transgenesis in Macrostomum lignano, a flatworm model organism for stem cell research.</title>
        <authorList>
            <person name="Berezikov E."/>
        </authorList>
    </citation>
    <scope>NUCLEOTIDE SEQUENCE [LARGE SCALE GENOMIC DNA]</scope>
    <source>
        <strain evidence="5">DV1</strain>
        <tissue evidence="5">Whole organism</tissue>
    </source>
</reference>
<evidence type="ECO:0000259" key="4">
    <source>
        <dbReference type="PROSITE" id="PS50001"/>
    </source>
</evidence>
<feature type="compositionally biased region" description="Low complexity" evidence="3">
    <location>
        <begin position="359"/>
        <end position="375"/>
    </location>
</feature>
<dbReference type="PRINTS" id="PR00401">
    <property type="entry name" value="SH2DOMAIN"/>
</dbReference>
<dbReference type="InterPro" id="IPR000980">
    <property type="entry name" value="SH2"/>
</dbReference>
<organism evidence="5 6">
    <name type="scientific">Macrostomum lignano</name>
    <dbReference type="NCBI Taxonomy" id="282301"/>
    <lineage>
        <taxon>Eukaryota</taxon>
        <taxon>Metazoa</taxon>
        <taxon>Spiralia</taxon>
        <taxon>Lophotrochozoa</taxon>
        <taxon>Platyhelminthes</taxon>
        <taxon>Rhabditophora</taxon>
        <taxon>Macrostomorpha</taxon>
        <taxon>Macrostomida</taxon>
        <taxon>Macrostomidae</taxon>
        <taxon>Macrostomum</taxon>
    </lineage>
</organism>
<dbReference type="OrthoDB" id="5914531at2759"/>
<keyword evidence="6" id="KW-1185">Reference proteome</keyword>
<evidence type="ECO:0000313" key="5">
    <source>
        <dbReference type="EMBL" id="PAA74228.1"/>
    </source>
</evidence>
<protein>
    <recommendedName>
        <fullName evidence="4">SH2 domain-containing protein</fullName>
    </recommendedName>
</protein>
<evidence type="ECO:0000256" key="2">
    <source>
        <dbReference type="PROSITE-ProRule" id="PRU00191"/>
    </source>
</evidence>
<keyword evidence="1 2" id="KW-0727">SH2 domain</keyword>
<comment type="caution">
    <text evidence="5">The sequence shown here is derived from an EMBL/GenBank/DDBJ whole genome shotgun (WGS) entry which is preliminary data.</text>
</comment>
<gene>
    <name evidence="5" type="ORF">BOX15_Mlig014291g2</name>
</gene>
<dbReference type="Gene3D" id="3.30.505.10">
    <property type="entry name" value="SH2 domain"/>
    <property type="match status" value="1"/>
</dbReference>
<dbReference type="PANTHER" id="PTHR15127">
    <property type="entry name" value="HEAVYWEIGHT, ISOFORM A"/>
    <property type="match status" value="1"/>
</dbReference>
<evidence type="ECO:0000256" key="3">
    <source>
        <dbReference type="SAM" id="MobiDB-lite"/>
    </source>
</evidence>